<dbReference type="AlphaFoldDB" id="A0A4U0RDJ0"/>
<evidence type="ECO:0000313" key="3">
    <source>
        <dbReference type="Proteomes" id="UP000305778"/>
    </source>
</evidence>
<keyword evidence="3" id="KW-1185">Reference proteome</keyword>
<proteinExistence type="predicted"/>
<evidence type="ECO:0000256" key="1">
    <source>
        <dbReference type="SAM" id="MobiDB-lite"/>
    </source>
</evidence>
<feature type="region of interest" description="Disordered" evidence="1">
    <location>
        <begin position="40"/>
        <end position="69"/>
    </location>
</feature>
<sequence length="69" mass="6880">MVCTSIAVLAALSQTEAADEYSDERDTLVQAAADVTETGSVAGPVPLREVPGAADAGPDLDKPGPAVTP</sequence>
<name>A0A4U0RDJ0_9ACTN</name>
<reference evidence="2 3" key="1">
    <citation type="submission" date="2019-04" db="EMBL/GenBank/DDBJ databases">
        <title>Streptomyces oryziradicis sp. nov., a novel actinomycete isolated from rhizosphere soil of rice (Oryza sativa L.).</title>
        <authorList>
            <person name="Li C."/>
        </authorList>
    </citation>
    <scope>NUCLEOTIDE SEQUENCE [LARGE SCALE GENOMIC DNA]</scope>
    <source>
        <strain evidence="2 3">NEAU-C40</strain>
    </source>
</reference>
<protein>
    <submittedName>
        <fullName evidence="2">Uncharacterized protein</fullName>
    </submittedName>
</protein>
<accession>A0A4U0RDJ0</accession>
<dbReference type="RefSeq" id="WP_136731622.1">
    <property type="nucleotide sequence ID" value="NZ_SUMC01000258.1"/>
</dbReference>
<comment type="caution">
    <text evidence="2">The sequence shown here is derived from an EMBL/GenBank/DDBJ whole genome shotgun (WGS) entry which is preliminary data.</text>
</comment>
<organism evidence="2 3">
    <name type="scientific">Actinacidiphila oryziradicis</name>
    <dbReference type="NCBI Taxonomy" id="2571141"/>
    <lineage>
        <taxon>Bacteria</taxon>
        <taxon>Bacillati</taxon>
        <taxon>Actinomycetota</taxon>
        <taxon>Actinomycetes</taxon>
        <taxon>Kitasatosporales</taxon>
        <taxon>Streptomycetaceae</taxon>
        <taxon>Actinacidiphila</taxon>
    </lineage>
</organism>
<dbReference type="EMBL" id="SUMC01000258">
    <property type="protein sequence ID" value="TJZ93197.1"/>
    <property type="molecule type" value="Genomic_DNA"/>
</dbReference>
<evidence type="ECO:0000313" key="2">
    <source>
        <dbReference type="EMBL" id="TJZ93197.1"/>
    </source>
</evidence>
<dbReference type="Proteomes" id="UP000305778">
    <property type="component" value="Unassembled WGS sequence"/>
</dbReference>
<gene>
    <name evidence="2" type="ORF">FCI23_54625</name>
</gene>